<dbReference type="Gene3D" id="3.40.50.1980">
    <property type="entry name" value="Nitrogenase molybdenum iron protein domain"/>
    <property type="match status" value="1"/>
</dbReference>
<dbReference type="InterPro" id="IPR006127">
    <property type="entry name" value="ZnuA-like"/>
</dbReference>
<dbReference type="GO" id="GO:0030001">
    <property type="term" value="P:metal ion transport"/>
    <property type="evidence" value="ECO:0007669"/>
    <property type="project" value="InterPro"/>
</dbReference>
<feature type="chain" id="PRO_5038576071" evidence="1">
    <location>
        <begin position="30"/>
        <end position="268"/>
    </location>
</feature>
<feature type="signal peptide" evidence="1">
    <location>
        <begin position="1"/>
        <end position="29"/>
    </location>
</feature>
<accession>A0A561EXI1</accession>
<organism evidence="2 3">
    <name type="scientific">Kitasatospora atroaurantiaca</name>
    <dbReference type="NCBI Taxonomy" id="285545"/>
    <lineage>
        <taxon>Bacteria</taxon>
        <taxon>Bacillati</taxon>
        <taxon>Actinomycetota</taxon>
        <taxon>Actinomycetes</taxon>
        <taxon>Kitasatosporales</taxon>
        <taxon>Streptomycetaceae</taxon>
        <taxon>Kitasatospora</taxon>
    </lineage>
</organism>
<dbReference type="AlphaFoldDB" id="A0A561EXI1"/>
<evidence type="ECO:0000313" key="2">
    <source>
        <dbReference type="EMBL" id="TWE20318.1"/>
    </source>
</evidence>
<keyword evidence="1" id="KW-0732">Signal</keyword>
<dbReference type="Proteomes" id="UP000318416">
    <property type="component" value="Unassembled WGS sequence"/>
</dbReference>
<dbReference type="RefSeq" id="WP_145794591.1">
    <property type="nucleotide sequence ID" value="NZ_BAAABR010000017.1"/>
</dbReference>
<proteinExistence type="predicted"/>
<evidence type="ECO:0000313" key="3">
    <source>
        <dbReference type="Proteomes" id="UP000318416"/>
    </source>
</evidence>
<reference evidence="2 3" key="1">
    <citation type="submission" date="2019-06" db="EMBL/GenBank/DDBJ databases">
        <title>Sequencing the genomes of 1000 actinobacteria strains.</title>
        <authorList>
            <person name="Klenk H.-P."/>
        </authorList>
    </citation>
    <scope>NUCLEOTIDE SEQUENCE [LARGE SCALE GENOMIC DNA]</scope>
    <source>
        <strain evidence="2 3">DSM 41649</strain>
    </source>
</reference>
<sequence>MARNRVLVRPLVALSAGLLLLTACGSSKSGTTADAAATAQAKGPVVVATTTWEAALAKAAGAKDVKVLVPATVKHAPDYELKPSDLTAVAGADFVLYASFEPFAGRIKEAAGSKAKPVEVNLDDHRDATTAEVTKLGKAFGTEQAAAQWNTAFTTEYDKLAQQVKAKWPAGKAPVVVTQMFTAWAADLAGVKAAGTYGPEAVTPAQLSELSARKPQFVLENEAMSTGTVLPDSGAKQVNIVNYPGQELDMLTVYRNAADQLEKAFSGS</sequence>
<dbReference type="EMBL" id="VIVR01000001">
    <property type="protein sequence ID" value="TWE20318.1"/>
    <property type="molecule type" value="Genomic_DNA"/>
</dbReference>
<keyword evidence="3" id="KW-1185">Reference proteome</keyword>
<dbReference type="GO" id="GO:0046872">
    <property type="term" value="F:metal ion binding"/>
    <property type="evidence" value="ECO:0007669"/>
    <property type="project" value="InterPro"/>
</dbReference>
<dbReference type="PROSITE" id="PS51257">
    <property type="entry name" value="PROKAR_LIPOPROTEIN"/>
    <property type="match status" value="1"/>
</dbReference>
<protein>
    <submittedName>
        <fullName evidence="2">Zinc transport system substrate-binding protein</fullName>
    </submittedName>
</protein>
<dbReference type="OrthoDB" id="1951467at2"/>
<gene>
    <name evidence="2" type="ORF">FB465_5467</name>
</gene>
<dbReference type="SUPFAM" id="SSF53807">
    <property type="entry name" value="Helical backbone' metal receptor"/>
    <property type="match status" value="1"/>
</dbReference>
<dbReference type="Pfam" id="PF01297">
    <property type="entry name" value="ZnuA"/>
    <property type="match status" value="1"/>
</dbReference>
<evidence type="ECO:0000256" key="1">
    <source>
        <dbReference type="SAM" id="SignalP"/>
    </source>
</evidence>
<name>A0A561EXI1_9ACTN</name>
<comment type="caution">
    <text evidence="2">The sequence shown here is derived from an EMBL/GenBank/DDBJ whole genome shotgun (WGS) entry which is preliminary data.</text>
</comment>